<protein>
    <submittedName>
        <fullName evidence="1">Uncharacterized protein</fullName>
    </submittedName>
</protein>
<accession>A0A453CNA1</accession>
<reference evidence="1" key="3">
    <citation type="journal article" date="2017" name="Nature">
        <title>Genome sequence of the progenitor of the wheat D genome Aegilops tauschii.</title>
        <authorList>
            <person name="Luo M.C."/>
            <person name="Gu Y.Q."/>
            <person name="Puiu D."/>
            <person name="Wang H."/>
            <person name="Twardziok S.O."/>
            <person name="Deal K.R."/>
            <person name="Huo N."/>
            <person name="Zhu T."/>
            <person name="Wang L."/>
            <person name="Wang Y."/>
            <person name="McGuire P.E."/>
            <person name="Liu S."/>
            <person name="Long H."/>
            <person name="Ramasamy R.K."/>
            <person name="Rodriguez J.C."/>
            <person name="Van S.L."/>
            <person name="Yuan L."/>
            <person name="Wang Z."/>
            <person name="Xia Z."/>
            <person name="Xiao L."/>
            <person name="Anderson O.D."/>
            <person name="Ouyang S."/>
            <person name="Liang Y."/>
            <person name="Zimin A.V."/>
            <person name="Pertea G."/>
            <person name="Qi P."/>
            <person name="Bennetzen J.L."/>
            <person name="Dai X."/>
            <person name="Dawson M.W."/>
            <person name="Muller H.G."/>
            <person name="Kugler K."/>
            <person name="Rivarola-Duarte L."/>
            <person name="Spannagl M."/>
            <person name="Mayer K.F.X."/>
            <person name="Lu F.H."/>
            <person name="Bevan M.W."/>
            <person name="Leroy P."/>
            <person name="Li P."/>
            <person name="You F.M."/>
            <person name="Sun Q."/>
            <person name="Liu Z."/>
            <person name="Lyons E."/>
            <person name="Wicker T."/>
            <person name="Salzberg S.L."/>
            <person name="Devos K.M."/>
            <person name="Dvorak J."/>
        </authorList>
    </citation>
    <scope>NUCLEOTIDE SEQUENCE [LARGE SCALE GENOMIC DNA]</scope>
    <source>
        <strain evidence="1">cv. AL8/78</strain>
    </source>
</reference>
<reference evidence="1" key="5">
    <citation type="journal article" date="2021" name="G3 (Bethesda)">
        <title>Aegilops tauschii genome assembly Aet v5.0 features greater sequence contiguity and improved annotation.</title>
        <authorList>
            <person name="Wang L."/>
            <person name="Zhu T."/>
            <person name="Rodriguez J.C."/>
            <person name="Deal K.R."/>
            <person name="Dubcovsky J."/>
            <person name="McGuire P.E."/>
            <person name="Lux T."/>
            <person name="Spannagl M."/>
            <person name="Mayer K.F.X."/>
            <person name="Baldrich P."/>
            <person name="Meyers B.C."/>
            <person name="Huo N."/>
            <person name="Gu Y.Q."/>
            <person name="Zhou H."/>
            <person name="Devos K.M."/>
            <person name="Bennetzen J.L."/>
            <person name="Unver T."/>
            <person name="Budak H."/>
            <person name="Gulick P.J."/>
            <person name="Galiba G."/>
            <person name="Kalapos B."/>
            <person name="Nelson D.R."/>
            <person name="Li P."/>
            <person name="You F.M."/>
            <person name="Luo M.C."/>
            <person name="Dvorak J."/>
        </authorList>
    </citation>
    <scope>NUCLEOTIDE SEQUENCE [LARGE SCALE GENOMIC DNA]</scope>
    <source>
        <strain evidence="1">cv. AL8/78</strain>
    </source>
</reference>
<evidence type="ECO:0000313" key="2">
    <source>
        <dbReference type="Proteomes" id="UP000015105"/>
    </source>
</evidence>
<dbReference type="AlphaFoldDB" id="A0A453CNA1"/>
<reference evidence="2" key="2">
    <citation type="journal article" date="2017" name="Nat. Plants">
        <title>The Aegilops tauschii genome reveals multiple impacts of transposons.</title>
        <authorList>
            <person name="Zhao G."/>
            <person name="Zou C."/>
            <person name="Li K."/>
            <person name="Wang K."/>
            <person name="Li T."/>
            <person name="Gao L."/>
            <person name="Zhang X."/>
            <person name="Wang H."/>
            <person name="Yang Z."/>
            <person name="Liu X."/>
            <person name="Jiang W."/>
            <person name="Mao L."/>
            <person name="Kong X."/>
            <person name="Jiao Y."/>
            <person name="Jia J."/>
        </authorList>
    </citation>
    <scope>NUCLEOTIDE SEQUENCE [LARGE SCALE GENOMIC DNA]</scope>
    <source>
        <strain evidence="2">cv. AL8/78</strain>
    </source>
</reference>
<evidence type="ECO:0000313" key="1">
    <source>
        <dbReference type="EnsemblPlants" id="AET2Gv20903400.3"/>
    </source>
</evidence>
<dbReference type="Gramene" id="AET2Gv20903400.3">
    <property type="protein sequence ID" value="AET2Gv20903400.3"/>
    <property type="gene ID" value="AET2Gv20903400"/>
</dbReference>
<organism evidence="1 2">
    <name type="scientific">Aegilops tauschii subsp. strangulata</name>
    <name type="common">Goatgrass</name>
    <dbReference type="NCBI Taxonomy" id="200361"/>
    <lineage>
        <taxon>Eukaryota</taxon>
        <taxon>Viridiplantae</taxon>
        <taxon>Streptophyta</taxon>
        <taxon>Embryophyta</taxon>
        <taxon>Tracheophyta</taxon>
        <taxon>Spermatophyta</taxon>
        <taxon>Magnoliopsida</taxon>
        <taxon>Liliopsida</taxon>
        <taxon>Poales</taxon>
        <taxon>Poaceae</taxon>
        <taxon>BOP clade</taxon>
        <taxon>Pooideae</taxon>
        <taxon>Triticodae</taxon>
        <taxon>Triticeae</taxon>
        <taxon>Triticinae</taxon>
        <taxon>Aegilops</taxon>
    </lineage>
</organism>
<reference evidence="1" key="4">
    <citation type="submission" date="2019-03" db="UniProtKB">
        <authorList>
            <consortium name="EnsemblPlants"/>
        </authorList>
    </citation>
    <scope>IDENTIFICATION</scope>
</reference>
<sequence length="57" mass="6225">MGPHGAVFAIRFFHPSANSATNSRILLSSMPMLMSALKQLRTYDTLRPSISTGMEKG</sequence>
<proteinExistence type="predicted"/>
<dbReference type="Proteomes" id="UP000015105">
    <property type="component" value="Chromosome 2D"/>
</dbReference>
<keyword evidence="2" id="KW-1185">Reference proteome</keyword>
<name>A0A453CNA1_AEGTS</name>
<dbReference type="EnsemblPlants" id="AET2Gv20903400.3">
    <property type="protein sequence ID" value="AET2Gv20903400.3"/>
    <property type="gene ID" value="AET2Gv20903400"/>
</dbReference>
<reference evidence="2" key="1">
    <citation type="journal article" date="2014" name="Science">
        <title>Ancient hybridizations among the ancestral genomes of bread wheat.</title>
        <authorList>
            <consortium name="International Wheat Genome Sequencing Consortium,"/>
            <person name="Marcussen T."/>
            <person name="Sandve S.R."/>
            <person name="Heier L."/>
            <person name="Spannagl M."/>
            <person name="Pfeifer M."/>
            <person name="Jakobsen K.S."/>
            <person name="Wulff B.B."/>
            <person name="Steuernagel B."/>
            <person name="Mayer K.F."/>
            <person name="Olsen O.A."/>
        </authorList>
    </citation>
    <scope>NUCLEOTIDE SEQUENCE [LARGE SCALE GENOMIC DNA]</scope>
    <source>
        <strain evidence="2">cv. AL8/78</strain>
    </source>
</reference>